<keyword evidence="8" id="KW-0503">Monooxygenase</keyword>
<evidence type="ECO:0000256" key="5">
    <source>
        <dbReference type="ARBA" id="ARBA00022723"/>
    </source>
</evidence>
<evidence type="ECO:0000313" key="11">
    <source>
        <dbReference type="EMBL" id="KAF9622191.1"/>
    </source>
</evidence>
<dbReference type="GO" id="GO:0005506">
    <property type="term" value="F:iron ion binding"/>
    <property type="evidence" value="ECO:0007669"/>
    <property type="project" value="InterPro"/>
</dbReference>
<dbReference type="GO" id="GO:0016705">
    <property type="term" value="F:oxidoreductase activity, acting on paired donors, with incorporation or reduction of molecular oxygen"/>
    <property type="evidence" value="ECO:0007669"/>
    <property type="project" value="InterPro"/>
</dbReference>
<gene>
    <name evidence="11" type="ORF">IFM89_030049</name>
</gene>
<dbReference type="OrthoDB" id="1937882at2759"/>
<dbReference type="AlphaFoldDB" id="A0A835IR37"/>
<protein>
    <recommendedName>
        <fullName evidence="13">Cytochrome P450</fullName>
    </recommendedName>
</protein>
<dbReference type="PANTHER" id="PTHR47943:SF8">
    <property type="entry name" value="CYTOCHROME P450"/>
    <property type="match status" value="1"/>
</dbReference>
<evidence type="ECO:0000256" key="2">
    <source>
        <dbReference type="ARBA" id="ARBA00004370"/>
    </source>
</evidence>
<organism evidence="11 12">
    <name type="scientific">Coptis chinensis</name>
    <dbReference type="NCBI Taxonomy" id="261450"/>
    <lineage>
        <taxon>Eukaryota</taxon>
        <taxon>Viridiplantae</taxon>
        <taxon>Streptophyta</taxon>
        <taxon>Embryophyta</taxon>
        <taxon>Tracheophyta</taxon>
        <taxon>Spermatophyta</taxon>
        <taxon>Magnoliopsida</taxon>
        <taxon>Ranunculales</taxon>
        <taxon>Ranunculaceae</taxon>
        <taxon>Coptidoideae</taxon>
        <taxon>Coptis</taxon>
    </lineage>
</organism>
<reference evidence="11 12" key="1">
    <citation type="submission" date="2020-10" db="EMBL/GenBank/DDBJ databases">
        <title>The Coptis chinensis genome and diversification of protoberbering-type alkaloids.</title>
        <authorList>
            <person name="Wang B."/>
            <person name="Shu S."/>
            <person name="Song C."/>
            <person name="Liu Y."/>
        </authorList>
    </citation>
    <scope>NUCLEOTIDE SEQUENCE [LARGE SCALE GENOMIC DNA]</scope>
    <source>
        <strain evidence="11">HL-2020</strain>
        <tissue evidence="11">Leaf</tissue>
    </source>
</reference>
<dbReference type="InterPro" id="IPR001128">
    <property type="entry name" value="Cyt_P450"/>
</dbReference>
<name>A0A835IR37_9MAGN</name>
<dbReference type="GO" id="GO:0044550">
    <property type="term" value="P:secondary metabolite biosynthetic process"/>
    <property type="evidence" value="ECO:0007669"/>
    <property type="project" value="UniProtKB-ARBA"/>
</dbReference>
<evidence type="ECO:0000256" key="3">
    <source>
        <dbReference type="ARBA" id="ARBA00010617"/>
    </source>
</evidence>
<feature type="transmembrane region" description="Helical" evidence="10">
    <location>
        <begin position="123"/>
        <end position="145"/>
    </location>
</feature>
<dbReference type="GO" id="GO:0004497">
    <property type="term" value="F:monooxygenase activity"/>
    <property type="evidence" value="ECO:0007669"/>
    <property type="project" value="UniProtKB-KW"/>
</dbReference>
<keyword evidence="4" id="KW-0349">Heme</keyword>
<evidence type="ECO:0008006" key="13">
    <source>
        <dbReference type="Google" id="ProtNLM"/>
    </source>
</evidence>
<accession>A0A835IR37</accession>
<dbReference type="SUPFAM" id="SSF48264">
    <property type="entry name" value="Cytochrome P450"/>
    <property type="match status" value="1"/>
</dbReference>
<evidence type="ECO:0000256" key="4">
    <source>
        <dbReference type="ARBA" id="ARBA00022617"/>
    </source>
</evidence>
<keyword evidence="7" id="KW-0408">Iron</keyword>
<keyword evidence="5" id="KW-0479">Metal-binding</keyword>
<dbReference type="GO" id="GO:0016020">
    <property type="term" value="C:membrane"/>
    <property type="evidence" value="ECO:0007669"/>
    <property type="project" value="UniProtKB-SubCell"/>
</dbReference>
<keyword evidence="9 10" id="KW-0472">Membrane</keyword>
<dbReference type="Gene3D" id="1.10.630.10">
    <property type="entry name" value="Cytochrome P450"/>
    <property type="match status" value="1"/>
</dbReference>
<comment type="subcellular location">
    <subcellularLocation>
        <location evidence="2">Membrane</location>
    </subcellularLocation>
</comment>
<dbReference type="InterPro" id="IPR036396">
    <property type="entry name" value="Cyt_P450_sf"/>
</dbReference>
<proteinExistence type="inferred from homology"/>
<keyword evidence="10" id="KW-1133">Transmembrane helix</keyword>
<evidence type="ECO:0000256" key="1">
    <source>
        <dbReference type="ARBA" id="ARBA00001971"/>
    </source>
</evidence>
<evidence type="ECO:0000256" key="8">
    <source>
        <dbReference type="ARBA" id="ARBA00023033"/>
    </source>
</evidence>
<dbReference type="Pfam" id="PF00067">
    <property type="entry name" value="p450"/>
    <property type="match status" value="1"/>
</dbReference>
<keyword evidence="10" id="KW-0812">Transmembrane</keyword>
<evidence type="ECO:0000256" key="6">
    <source>
        <dbReference type="ARBA" id="ARBA00023002"/>
    </source>
</evidence>
<comment type="cofactor">
    <cofactor evidence="1">
        <name>heme</name>
        <dbReference type="ChEBI" id="CHEBI:30413"/>
    </cofactor>
</comment>
<dbReference type="Proteomes" id="UP000631114">
    <property type="component" value="Unassembled WGS sequence"/>
</dbReference>
<sequence length="149" mass="17138">MANNVISRMMMSKRCSGSVKEADEIRSLVHEILVLTETFNLSDFIWLCRNLDLQGLKKRFEDLHVTFDNLTEKIIKEHEEIRSNKKENGEGGERVKDLLDILLDVAEDDKAEMKLSRENIKAFIVELVIIFMPLLVGLDCLTLRLDFAG</sequence>
<evidence type="ECO:0000256" key="10">
    <source>
        <dbReference type="SAM" id="Phobius"/>
    </source>
</evidence>
<evidence type="ECO:0000256" key="9">
    <source>
        <dbReference type="ARBA" id="ARBA00023136"/>
    </source>
</evidence>
<keyword evidence="6" id="KW-0560">Oxidoreductase</keyword>
<comment type="caution">
    <text evidence="11">The sequence shown here is derived from an EMBL/GenBank/DDBJ whole genome shotgun (WGS) entry which is preliminary data.</text>
</comment>
<dbReference type="EMBL" id="JADFTS010000002">
    <property type="protein sequence ID" value="KAF9622191.1"/>
    <property type="molecule type" value="Genomic_DNA"/>
</dbReference>
<evidence type="ECO:0000256" key="7">
    <source>
        <dbReference type="ARBA" id="ARBA00023004"/>
    </source>
</evidence>
<evidence type="ECO:0000313" key="12">
    <source>
        <dbReference type="Proteomes" id="UP000631114"/>
    </source>
</evidence>
<comment type="similarity">
    <text evidence="3">Belongs to the cytochrome P450 family.</text>
</comment>
<dbReference type="GO" id="GO:0020037">
    <property type="term" value="F:heme binding"/>
    <property type="evidence" value="ECO:0007669"/>
    <property type="project" value="InterPro"/>
</dbReference>
<dbReference type="PANTHER" id="PTHR47943">
    <property type="entry name" value="CYTOCHROME P450 93A3-LIKE"/>
    <property type="match status" value="1"/>
</dbReference>
<keyword evidence="12" id="KW-1185">Reference proteome</keyword>